<accession>A0ABS5SSV5</accession>
<feature type="transmembrane region" description="Helical" evidence="1">
    <location>
        <begin position="53"/>
        <end position="75"/>
    </location>
</feature>
<evidence type="ECO:0000259" key="2">
    <source>
        <dbReference type="Pfam" id="PF09990"/>
    </source>
</evidence>
<keyword evidence="1" id="KW-0812">Transmembrane</keyword>
<organism evidence="3 4">
    <name type="scientific">Rosenbergiella gaditana</name>
    <dbReference type="NCBI Taxonomy" id="2726987"/>
    <lineage>
        <taxon>Bacteria</taxon>
        <taxon>Pseudomonadati</taxon>
        <taxon>Pseudomonadota</taxon>
        <taxon>Gammaproteobacteria</taxon>
        <taxon>Enterobacterales</taxon>
        <taxon>Erwiniaceae</taxon>
        <taxon>Rosenbergiella</taxon>
    </lineage>
</organism>
<name>A0ABS5SSV5_9GAMM</name>
<reference evidence="3 4" key="1">
    <citation type="submission" date="2020-04" db="EMBL/GenBank/DDBJ databases">
        <title>Genome sequencing of Rosenbergiella species.</title>
        <authorList>
            <person name="Alvarez-Perez S."/>
            <person name="Lievens B."/>
        </authorList>
    </citation>
    <scope>NUCLEOTIDE SEQUENCE [LARGE SCALE GENOMIC DNA]</scope>
    <source>
        <strain evidence="3 4">S61</strain>
    </source>
</reference>
<evidence type="ECO:0000313" key="4">
    <source>
        <dbReference type="Proteomes" id="UP000790096"/>
    </source>
</evidence>
<feature type="transmembrane region" description="Helical" evidence="1">
    <location>
        <begin position="20"/>
        <end position="41"/>
    </location>
</feature>
<dbReference type="EMBL" id="JABBFR010000002">
    <property type="protein sequence ID" value="MBT0723129.1"/>
    <property type="molecule type" value="Genomic_DNA"/>
</dbReference>
<feature type="transmembrane region" description="Helical" evidence="1">
    <location>
        <begin position="87"/>
        <end position="105"/>
    </location>
</feature>
<keyword evidence="1" id="KW-1133">Transmembrane helix</keyword>
<dbReference type="InterPro" id="IPR016923">
    <property type="entry name" value="UCP029509"/>
</dbReference>
<dbReference type="PIRSF" id="PIRSF029509">
    <property type="entry name" value="UCP029509"/>
    <property type="match status" value="1"/>
</dbReference>
<dbReference type="Proteomes" id="UP000790096">
    <property type="component" value="Unassembled WGS sequence"/>
</dbReference>
<evidence type="ECO:0000256" key="1">
    <source>
        <dbReference type="SAM" id="Phobius"/>
    </source>
</evidence>
<feature type="domain" description="DUF2231" evidence="2">
    <location>
        <begin position="27"/>
        <end position="132"/>
    </location>
</feature>
<evidence type="ECO:0000313" key="3">
    <source>
        <dbReference type="EMBL" id="MBT0723129.1"/>
    </source>
</evidence>
<comment type="caution">
    <text evidence="3">The sequence shown here is derived from an EMBL/GenBank/DDBJ whole genome shotgun (WGS) entry which is preliminary data.</text>
</comment>
<proteinExistence type="predicted"/>
<gene>
    <name evidence="3" type="ORF">HH682_01470</name>
</gene>
<sequence length="147" mass="16528">MPSVTHPRSPSRVAMFLFNLLDPAAYGAFVAGFCFDIIYFMTQEIFWVKEASWLNFFGLLFAVIPRLINLYQVWISRSVQRLLAARRSFWLNALAIVAAIFNAFVHSRDAWGVMPTGLILSGVTVVLLVLAVVNQALSIPLHQEDVL</sequence>
<dbReference type="Pfam" id="PF09990">
    <property type="entry name" value="DUF2231"/>
    <property type="match status" value="1"/>
</dbReference>
<dbReference type="InterPro" id="IPR019251">
    <property type="entry name" value="DUF2231_TM"/>
</dbReference>
<feature type="transmembrane region" description="Helical" evidence="1">
    <location>
        <begin position="111"/>
        <end position="133"/>
    </location>
</feature>
<protein>
    <recommendedName>
        <fullName evidence="2">DUF2231 domain-containing protein</fullName>
    </recommendedName>
</protein>
<dbReference type="RefSeq" id="WP_214235570.1">
    <property type="nucleotide sequence ID" value="NZ_JABBFR010000002.1"/>
</dbReference>
<keyword evidence="1" id="KW-0472">Membrane</keyword>
<keyword evidence="4" id="KW-1185">Reference proteome</keyword>